<dbReference type="Gene3D" id="3.90.550.10">
    <property type="entry name" value="Spore Coat Polysaccharide Biosynthesis Protein SpsA, Chain A"/>
    <property type="match status" value="1"/>
</dbReference>
<dbReference type="PROSITE" id="PS00809">
    <property type="entry name" value="ADP_GLC_PYROPHOSPH_2"/>
    <property type="match status" value="1"/>
</dbReference>
<name>A0ABS7DIS9_9GAMM</name>
<dbReference type="InterPro" id="IPR011831">
    <property type="entry name" value="ADP-Glc_PPase"/>
</dbReference>
<dbReference type="Proteomes" id="UP000731465">
    <property type="component" value="Unassembled WGS sequence"/>
</dbReference>
<dbReference type="Gene3D" id="2.160.10.10">
    <property type="entry name" value="Hexapeptide repeat proteins"/>
    <property type="match status" value="1"/>
</dbReference>
<comment type="caution">
    <text evidence="12">The sequence shown here is derived from an EMBL/GenBank/DDBJ whole genome shotgun (WGS) entry which is preliminary data.</text>
</comment>
<dbReference type="InterPro" id="IPR005835">
    <property type="entry name" value="NTP_transferase_dom"/>
</dbReference>
<evidence type="ECO:0000256" key="6">
    <source>
        <dbReference type="ARBA" id="ARBA00022840"/>
    </source>
</evidence>
<feature type="binding site" evidence="9">
    <location>
        <begin position="177"/>
        <end position="178"/>
    </location>
    <ligand>
        <name>alpha-D-glucose 1-phosphate</name>
        <dbReference type="ChEBI" id="CHEBI:58601"/>
    </ligand>
</feature>
<keyword evidence="13" id="KW-1185">Reference proteome</keyword>
<keyword evidence="8 9" id="KW-0119">Carbohydrate metabolism</keyword>
<dbReference type="EMBL" id="JAGFNY010000042">
    <property type="protein sequence ID" value="MBW7571004.1"/>
    <property type="molecule type" value="Genomic_DNA"/>
</dbReference>
<dbReference type="CDD" id="cd04651">
    <property type="entry name" value="LbH_G1P_AT_C"/>
    <property type="match status" value="1"/>
</dbReference>
<organism evidence="12 13">
    <name type="scientific">Succinivibrio faecicola</name>
    <dbReference type="NCBI Taxonomy" id="2820300"/>
    <lineage>
        <taxon>Bacteria</taxon>
        <taxon>Pseudomonadati</taxon>
        <taxon>Pseudomonadota</taxon>
        <taxon>Gammaproteobacteria</taxon>
        <taxon>Aeromonadales</taxon>
        <taxon>Succinivibrionaceae</taxon>
        <taxon>Succinivibrio</taxon>
    </lineage>
</organism>
<feature type="binding site" evidence="9">
    <location>
        <position position="96"/>
    </location>
    <ligand>
        <name>alpha-D-glucose 1-phosphate</name>
        <dbReference type="ChEBI" id="CHEBI:58601"/>
    </ligand>
</feature>
<evidence type="ECO:0000256" key="7">
    <source>
        <dbReference type="ARBA" id="ARBA00023056"/>
    </source>
</evidence>
<dbReference type="SUPFAM" id="SSF53448">
    <property type="entry name" value="Nucleotide-diphospho-sugar transferases"/>
    <property type="match status" value="1"/>
</dbReference>
<dbReference type="InterPro" id="IPR005836">
    <property type="entry name" value="ADP_Glu_pyroP_CS"/>
</dbReference>
<dbReference type="InterPro" id="IPR056818">
    <property type="entry name" value="GlmU/GlgC-like_hexapep"/>
</dbReference>
<evidence type="ECO:0000256" key="5">
    <source>
        <dbReference type="ARBA" id="ARBA00022741"/>
    </source>
</evidence>
<comment type="catalytic activity">
    <reaction evidence="9">
        <text>alpha-D-glucose 1-phosphate + ATP + H(+) = ADP-alpha-D-glucose + diphosphate</text>
        <dbReference type="Rhea" id="RHEA:12120"/>
        <dbReference type="ChEBI" id="CHEBI:15378"/>
        <dbReference type="ChEBI" id="CHEBI:30616"/>
        <dbReference type="ChEBI" id="CHEBI:33019"/>
        <dbReference type="ChEBI" id="CHEBI:57498"/>
        <dbReference type="ChEBI" id="CHEBI:58601"/>
        <dbReference type="EC" id="2.7.7.27"/>
    </reaction>
</comment>
<dbReference type="PROSITE" id="PS00808">
    <property type="entry name" value="ADP_GLC_PYROPHOSPH_1"/>
    <property type="match status" value="1"/>
</dbReference>
<dbReference type="Pfam" id="PF00483">
    <property type="entry name" value="NTP_transferase"/>
    <property type="match status" value="1"/>
</dbReference>
<feature type="domain" description="Nucleotidyl transferase" evidence="10">
    <location>
        <begin position="6"/>
        <end position="273"/>
    </location>
</feature>
<sequence length="415" mass="46354">MSGVLGMILAGGEGTRLMPLTESRSKPAVPFGGSYRILDFVMNNFVNSGIIKIFVITQYKSQSLQMHLKKGWQVSGITGAFIDALPAQMRVSREWYQGTADAVYQNLTFLKEQFPEHVCIFGSDHIYKMDIRKMLTFHKEKNATLTVSAIKMKAEECSGKFGIIEVDENWKMIGFEEKPRVPKEIPNDPGYCLVSMGNYIFKADPLCSILVEDNANRLSSHDFGKDIIPKLYPNDEVYVYDFSSIILDGENKSGYWRDVGSIDSYYEAHMDLLGTTPKFNLQNPKWPLHTFYPPLPPADFTDTDENQSHVSMSLISAGCKINGAAINKSVLGFRCHALDGASVDGCVLVGDNIIGAGAKIRNAILDRYVEVAPNFTIGYDYQKDIQLLQKHEKTDVRISENGIIVIPQGMKLGFD</sequence>
<feature type="binding site" evidence="9">
    <location>
        <position position="162"/>
    </location>
    <ligand>
        <name>alpha-D-glucose 1-phosphate</name>
        <dbReference type="ChEBI" id="CHEBI:58601"/>
    </ligand>
</feature>
<evidence type="ECO:0000256" key="3">
    <source>
        <dbReference type="ARBA" id="ARBA00022679"/>
    </source>
</evidence>
<evidence type="ECO:0000313" key="12">
    <source>
        <dbReference type="EMBL" id="MBW7571004.1"/>
    </source>
</evidence>
<accession>A0ABS7DIS9</accession>
<dbReference type="EC" id="2.7.7.27" evidence="9"/>
<proteinExistence type="inferred from homology"/>
<evidence type="ECO:0000256" key="1">
    <source>
        <dbReference type="ARBA" id="ARBA00010443"/>
    </source>
</evidence>
<keyword evidence="2 9" id="KW-0321">Glycogen metabolism</keyword>
<protein>
    <recommendedName>
        <fullName evidence="9">Glucose-1-phosphate adenylyltransferase</fullName>
        <ecNumber evidence="9">2.7.7.27</ecNumber>
    </recommendedName>
    <alternativeName>
        <fullName evidence="9">ADP-glucose pyrophosphorylase</fullName>
        <shortName evidence="9">ADPGlc PPase</shortName>
    </alternativeName>
    <alternativeName>
        <fullName evidence="9">ADP-glucose synthase</fullName>
    </alternativeName>
</protein>
<dbReference type="InterPro" id="IPR023049">
    <property type="entry name" value="GlgC_bac"/>
</dbReference>
<evidence type="ECO:0000313" key="13">
    <source>
        <dbReference type="Proteomes" id="UP000731465"/>
    </source>
</evidence>
<evidence type="ECO:0000259" key="10">
    <source>
        <dbReference type="Pfam" id="PF00483"/>
    </source>
</evidence>
<dbReference type="PANTHER" id="PTHR43523:SF2">
    <property type="entry name" value="GLUCOSE-1-PHOSPHATE ADENYLYLTRANSFERASE"/>
    <property type="match status" value="1"/>
</dbReference>
<gene>
    <name evidence="9 12" type="primary">glgC</name>
    <name evidence="12" type="ORF">J5V48_08870</name>
</gene>
<dbReference type="GO" id="GO:0008878">
    <property type="term" value="F:glucose-1-phosphate adenylyltransferase activity"/>
    <property type="evidence" value="ECO:0007669"/>
    <property type="project" value="UniProtKB-EC"/>
</dbReference>
<feature type="site" description="Could play a key role in the communication between the regulatory and the substrate sites" evidence="9">
    <location>
        <position position="58"/>
    </location>
</feature>
<dbReference type="PROSITE" id="PS00810">
    <property type="entry name" value="ADP_GLC_PYROPHOSPH_3"/>
    <property type="match status" value="1"/>
</dbReference>
<keyword evidence="6 9" id="KW-0067">ATP-binding</keyword>
<comment type="pathway">
    <text evidence="9">Glycan biosynthesis; glycogen biosynthesis.</text>
</comment>
<dbReference type="NCBIfam" id="NF002023">
    <property type="entry name" value="PRK00844.1"/>
    <property type="match status" value="1"/>
</dbReference>
<dbReference type="InterPro" id="IPR011004">
    <property type="entry name" value="Trimer_LpxA-like_sf"/>
</dbReference>
<evidence type="ECO:0000259" key="11">
    <source>
        <dbReference type="Pfam" id="PF24894"/>
    </source>
</evidence>
<reference evidence="12 13" key="1">
    <citation type="submission" date="2021-03" db="EMBL/GenBank/DDBJ databases">
        <title>Succinivibrio sp. nov. isolated from feces of cow.</title>
        <authorList>
            <person name="Choi J.-Y."/>
        </authorList>
    </citation>
    <scope>NUCLEOTIDE SEQUENCE [LARGE SCALE GENOMIC DNA]</scope>
    <source>
        <strain evidence="12 13">AGMB01872</strain>
    </source>
</reference>
<keyword evidence="7 9" id="KW-0320">Glycogen biosynthesis</keyword>
<keyword evidence="3 9" id="KW-0808">Transferase</keyword>
<comment type="subunit">
    <text evidence="9">Homotetramer.</text>
</comment>
<comment type="function">
    <text evidence="9">Involved in the biosynthesis of ADP-glucose, a building block required for the elongation reactions to produce glycogen. Catalyzes the reaction between ATP and alpha-D-glucose 1-phosphate (G1P) to produce pyrophosphate and ADP-Glc.</text>
</comment>
<dbReference type="RefSeq" id="WP_219938228.1">
    <property type="nucleotide sequence ID" value="NZ_JAGFNY010000042.1"/>
</dbReference>
<comment type="similarity">
    <text evidence="1 9">Belongs to the bacterial/plant glucose-1-phosphate adenylyltransferase family.</text>
</comment>
<feature type="binding site" evidence="9">
    <location>
        <position position="195"/>
    </location>
    <ligand>
        <name>alpha-D-glucose 1-phosphate</name>
        <dbReference type="ChEBI" id="CHEBI:58601"/>
    </ligand>
</feature>
<evidence type="ECO:0000256" key="2">
    <source>
        <dbReference type="ARBA" id="ARBA00022600"/>
    </source>
</evidence>
<evidence type="ECO:0000256" key="8">
    <source>
        <dbReference type="ARBA" id="ARBA00023277"/>
    </source>
</evidence>
<dbReference type="Pfam" id="PF24894">
    <property type="entry name" value="Hexapep_GlmU"/>
    <property type="match status" value="1"/>
</dbReference>
<dbReference type="CDD" id="cd02508">
    <property type="entry name" value="ADP_Glucose_PP"/>
    <property type="match status" value="1"/>
</dbReference>
<dbReference type="InterPro" id="IPR029044">
    <property type="entry name" value="Nucleotide-diphossugar_trans"/>
</dbReference>
<dbReference type="SUPFAM" id="SSF51161">
    <property type="entry name" value="Trimeric LpxA-like enzymes"/>
    <property type="match status" value="1"/>
</dbReference>
<feature type="site" description="Could play a key role in the communication between the regulatory and the substrate sites" evidence="9">
    <location>
        <position position="95"/>
    </location>
</feature>
<evidence type="ECO:0000256" key="4">
    <source>
        <dbReference type="ARBA" id="ARBA00022695"/>
    </source>
</evidence>
<evidence type="ECO:0000256" key="9">
    <source>
        <dbReference type="HAMAP-Rule" id="MF_00624"/>
    </source>
</evidence>
<dbReference type="HAMAP" id="MF_00624">
    <property type="entry name" value="GlgC"/>
    <property type="match status" value="1"/>
</dbReference>
<keyword evidence="5 9" id="KW-0547">Nucleotide-binding</keyword>
<dbReference type="NCBIfam" id="TIGR02091">
    <property type="entry name" value="glgC"/>
    <property type="match status" value="1"/>
</dbReference>
<feature type="domain" description="Glucose-1-phosphate adenylyltransferase/Bifunctional protein GlmU-like C-terminal hexapeptide" evidence="11">
    <location>
        <begin position="296"/>
        <end position="405"/>
    </location>
</feature>
<dbReference type="PANTHER" id="PTHR43523">
    <property type="entry name" value="GLUCOSE-1-PHOSPHATE ADENYLYLTRANSFERASE-RELATED"/>
    <property type="match status" value="1"/>
</dbReference>
<keyword evidence="4 9" id="KW-0548">Nucleotidyltransferase</keyword>